<dbReference type="SMR" id="Q7MRY9"/>
<dbReference type="EMBL" id="BX571659">
    <property type="protein sequence ID" value="CAE10032.1"/>
    <property type="molecule type" value="Genomic_DNA"/>
</dbReference>
<organism evidence="2">
    <name type="scientific">Wolinella succinogenes (strain ATCC 29543 / DSM 1740 / CCUG 13145 / JCM 31913 / LMG 7466 / NCTC 11488 / FDC 602W)</name>
    <name type="common">Vibrio succinogenes</name>
    <dbReference type="NCBI Taxonomy" id="273121"/>
    <lineage>
        <taxon>Bacteria</taxon>
        <taxon>Pseudomonadati</taxon>
        <taxon>Campylobacterota</taxon>
        <taxon>Epsilonproteobacteria</taxon>
        <taxon>Campylobacterales</taxon>
        <taxon>Helicobacteraceae</taxon>
        <taxon>Wolinella</taxon>
    </lineage>
</organism>
<dbReference type="KEGG" id="wsu:WS0928"/>
<reference evidence="1 2" key="1">
    <citation type="journal article" date="2003" name="Proc. Natl. Acad. Sci. U.S.A.">
        <title>Complete genome sequence and analysis of Wolinella succinogenes.</title>
        <authorList>
            <person name="Baar C."/>
            <person name="Eppinger M."/>
            <person name="Raddatz G."/>
            <person name="Simon JM."/>
            <person name="Lanz C."/>
            <person name="Klimmek O."/>
            <person name="Nandakumar R."/>
            <person name="Gross R."/>
            <person name="Rosinus A."/>
            <person name="Keller H."/>
            <person name="Jagtap P."/>
            <person name="Linke B."/>
            <person name="Meyer F."/>
            <person name="Lederer H."/>
            <person name="Schuster S.C."/>
        </authorList>
    </citation>
    <scope>NUCLEOTIDE SEQUENCE [LARGE SCALE GENOMIC DNA]</scope>
    <source>
        <strain evidence="2">ATCC 29543 / DSM 1740 / CCUG 13145 / JCM 31913 / LMG 7466 / NCTC 11488 / FDC 602W</strain>
    </source>
</reference>
<dbReference type="SUPFAM" id="SSF160387">
    <property type="entry name" value="NosL/MerB-like"/>
    <property type="match status" value="1"/>
</dbReference>
<name>Q7MRY9_WOLSU</name>
<evidence type="ECO:0000313" key="2">
    <source>
        <dbReference type="Proteomes" id="UP000000422"/>
    </source>
</evidence>
<sequence>MERRAFIQSFVPLAALLWWGGCEKSEKKSRCALCGMDITEVEYYAKAIDSKGRVYEFDDFGCMILYTQKHPLAWSYFVYARDIGALVDATKAHYSRTETTPMHYGFGAYKEEGEGRVSFEEAKEAMLKNETLANPLFRRVLLKREGQ</sequence>
<dbReference type="AlphaFoldDB" id="Q7MRY9"/>
<gene>
    <name evidence="1" type="ordered locus">WS0928</name>
</gene>
<dbReference type="RefSeq" id="WP_011138828.1">
    <property type="nucleotide sequence ID" value="NC_005090.1"/>
</dbReference>
<proteinExistence type="predicted"/>
<dbReference type="HOGENOM" id="CLU_108823_2_1_7"/>
<keyword evidence="2" id="KW-1185">Reference proteome</keyword>
<evidence type="ECO:0000313" key="1">
    <source>
        <dbReference type="EMBL" id="CAE10032.1"/>
    </source>
</evidence>
<protein>
    <recommendedName>
        <fullName evidence="3">NosL</fullName>
    </recommendedName>
</protein>
<dbReference type="PROSITE" id="PS51257">
    <property type="entry name" value="PROKAR_LIPOPROTEIN"/>
    <property type="match status" value="1"/>
</dbReference>
<evidence type="ECO:0008006" key="3">
    <source>
        <dbReference type="Google" id="ProtNLM"/>
    </source>
</evidence>
<dbReference type="STRING" id="273121.WS0928"/>
<dbReference type="eggNOG" id="COG4314">
    <property type="taxonomic scope" value="Bacteria"/>
</dbReference>
<dbReference type="Proteomes" id="UP000000422">
    <property type="component" value="Chromosome"/>
</dbReference>
<accession>Q7MRY9</accession>